<evidence type="ECO:0000256" key="5">
    <source>
        <dbReference type="ARBA" id="ARBA00022679"/>
    </source>
</evidence>
<dbReference type="PRINTS" id="PR01100">
    <property type="entry name" value="SHIKIMTKNASE"/>
</dbReference>
<dbReference type="InterPro" id="IPR023000">
    <property type="entry name" value="Shikimate_kinase_CS"/>
</dbReference>
<evidence type="ECO:0000256" key="10">
    <source>
        <dbReference type="ARBA" id="ARBA00048567"/>
    </source>
</evidence>
<dbReference type="InterPro" id="IPR027417">
    <property type="entry name" value="P-loop_NTPase"/>
</dbReference>
<dbReference type="InterPro" id="IPR036291">
    <property type="entry name" value="NAD(P)-bd_dom_sf"/>
</dbReference>
<dbReference type="SUPFAM" id="SSF51735">
    <property type="entry name" value="NAD(P)-binding Rossmann-fold domains"/>
    <property type="match status" value="1"/>
</dbReference>
<dbReference type="SUPFAM" id="SSF52540">
    <property type="entry name" value="P-loop containing nucleoside triphosphate hydrolases"/>
    <property type="match status" value="1"/>
</dbReference>
<feature type="binding site" evidence="11">
    <location>
        <position position="367"/>
    </location>
    <ligand>
        <name>ATP</name>
        <dbReference type="ChEBI" id="CHEBI:30616"/>
    </ligand>
</feature>
<dbReference type="GO" id="GO:0004764">
    <property type="term" value="F:shikimate 3-dehydrogenase (NADP+) activity"/>
    <property type="evidence" value="ECO:0007669"/>
    <property type="project" value="InterPro"/>
</dbReference>
<evidence type="ECO:0000256" key="9">
    <source>
        <dbReference type="ARBA" id="ARBA00023141"/>
    </source>
</evidence>
<evidence type="ECO:0000256" key="3">
    <source>
        <dbReference type="ARBA" id="ARBA00012154"/>
    </source>
</evidence>
<comment type="subcellular location">
    <subcellularLocation>
        <location evidence="11">Cytoplasm</location>
    </subcellularLocation>
</comment>
<comment type="pathway">
    <text evidence="2">Metabolic intermediate biosynthesis; chorismate biosynthesis; chorismate from D-erythrose 4-phosphate and phosphoenolpyruvate: step 4/7.</text>
</comment>
<dbReference type="GO" id="GO:0008652">
    <property type="term" value="P:amino acid biosynthetic process"/>
    <property type="evidence" value="ECO:0007669"/>
    <property type="project" value="UniProtKB-KW"/>
</dbReference>
<dbReference type="InterPro" id="IPR013708">
    <property type="entry name" value="Shikimate_DH-bd_N"/>
</dbReference>
<evidence type="ECO:0000256" key="1">
    <source>
        <dbReference type="ARBA" id="ARBA00004842"/>
    </source>
</evidence>
<keyword evidence="11" id="KW-0479">Metal-binding</keyword>
<keyword evidence="6 11" id="KW-0547">Nucleotide-binding</keyword>
<feature type="binding site" evidence="11">
    <location>
        <position position="312"/>
    </location>
    <ligand>
        <name>substrate</name>
    </ligand>
</feature>
<dbReference type="GO" id="GO:0000287">
    <property type="term" value="F:magnesium ion binding"/>
    <property type="evidence" value="ECO:0007669"/>
    <property type="project" value="UniProtKB-UniRule"/>
</dbReference>
<dbReference type="Pfam" id="PF01202">
    <property type="entry name" value="SKI"/>
    <property type="match status" value="1"/>
</dbReference>
<evidence type="ECO:0000256" key="8">
    <source>
        <dbReference type="ARBA" id="ARBA00022840"/>
    </source>
</evidence>
<evidence type="ECO:0000259" key="12">
    <source>
        <dbReference type="Pfam" id="PF08501"/>
    </source>
</evidence>
<dbReference type="CDD" id="cd00464">
    <property type="entry name" value="SK"/>
    <property type="match status" value="1"/>
</dbReference>
<dbReference type="GO" id="GO:0009423">
    <property type="term" value="P:chorismate biosynthetic process"/>
    <property type="evidence" value="ECO:0007669"/>
    <property type="project" value="UniProtKB-UniRule"/>
</dbReference>
<dbReference type="GO" id="GO:0009073">
    <property type="term" value="P:aromatic amino acid family biosynthetic process"/>
    <property type="evidence" value="ECO:0007669"/>
    <property type="project" value="UniProtKB-KW"/>
</dbReference>
<dbReference type="PANTHER" id="PTHR21089:SF1">
    <property type="entry name" value="BIFUNCTIONAL 3-DEHYDROQUINATE DEHYDRATASE_SHIKIMATE DEHYDROGENASE, CHLOROPLASTIC"/>
    <property type="match status" value="1"/>
</dbReference>
<feature type="binding site" evidence="11">
    <location>
        <position position="270"/>
    </location>
    <ligand>
        <name>Mg(2+)</name>
        <dbReference type="ChEBI" id="CHEBI:18420"/>
    </ligand>
</feature>
<keyword evidence="5 11" id="KW-0808">Transferase</keyword>
<dbReference type="GO" id="GO:0004765">
    <property type="term" value="F:shikimate kinase activity"/>
    <property type="evidence" value="ECO:0007669"/>
    <property type="project" value="UniProtKB-UniRule"/>
</dbReference>
<proteinExistence type="inferred from homology"/>
<dbReference type="GO" id="GO:0005524">
    <property type="term" value="F:ATP binding"/>
    <property type="evidence" value="ECO:0007669"/>
    <property type="project" value="UniProtKB-UniRule"/>
</dbReference>
<reference evidence="13" key="1">
    <citation type="submission" date="2020-10" db="EMBL/GenBank/DDBJ databases">
        <authorList>
            <person name="Gilroy R."/>
        </authorList>
    </citation>
    <scope>NUCLEOTIDE SEQUENCE</scope>
    <source>
        <strain evidence="13">10406</strain>
    </source>
</reference>
<comment type="caution">
    <text evidence="13">The sequence shown here is derived from an EMBL/GenBank/DDBJ whole genome shotgun (WGS) entry which is preliminary data.</text>
</comment>
<comment type="catalytic activity">
    <reaction evidence="10 11">
        <text>shikimate + ATP = 3-phosphoshikimate + ADP + H(+)</text>
        <dbReference type="Rhea" id="RHEA:13121"/>
        <dbReference type="ChEBI" id="CHEBI:15378"/>
        <dbReference type="ChEBI" id="CHEBI:30616"/>
        <dbReference type="ChEBI" id="CHEBI:36208"/>
        <dbReference type="ChEBI" id="CHEBI:145989"/>
        <dbReference type="ChEBI" id="CHEBI:456216"/>
        <dbReference type="EC" id="2.7.1.71"/>
    </reaction>
</comment>
<organism evidence="13 14">
    <name type="scientific">Candidatus Limadaptatus stercoripullorum</name>
    <dbReference type="NCBI Taxonomy" id="2840846"/>
    <lineage>
        <taxon>Bacteria</taxon>
        <taxon>Bacillati</taxon>
        <taxon>Bacillota</taxon>
        <taxon>Clostridia</taxon>
        <taxon>Eubacteriales</taxon>
        <taxon>Candidatus Limadaptatus</taxon>
    </lineage>
</organism>
<keyword evidence="11" id="KW-0963">Cytoplasm</keyword>
<dbReference type="HAMAP" id="MF_00109">
    <property type="entry name" value="Shikimate_kinase"/>
    <property type="match status" value="1"/>
</dbReference>
<comment type="function">
    <text evidence="11">Catalyzes the specific phosphorylation of the 3-hydroxyl group of shikimic acid using ATP as a cosubstrate.</text>
</comment>
<dbReference type="Pfam" id="PF08501">
    <property type="entry name" value="Shikimate_dh_N"/>
    <property type="match status" value="1"/>
</dbReference>
<protein>
    <recommendedName>
        <fullName evidence="3 11">Shikimate kinase</fullName>
        <shortName evidence="11">SK</shortName>
        <ecNumber evidence="3 11">2.7.1.71</ecNumber>
    </recommendedName>
</protein>
<comment type="caution">
    <text evidence="11">Lacks conserved residue(s) required for the propagation of feature annotation.</text>
</comment>
<comment type="subunit">
    <text evidence="11">Monomer.</text>
</comment>
<reference evidence="13" key="2">
    <citation type="journal article" date="2021" name="PeerJ">
        <title>Extensive microbial diversity within the chicken gut microbiome revealed by metagenomics and culture.</title>
        <authorList>
            <person name="Gilroy R."/>
            <person name="Ravi A."/>
            <person name="Getino M."/>
            <person name="Pursley I."/>
            <person name="Horton D.L."/>
            <person name="Alikhan N.F."/>
            <person name="Baker D."/>
            <person name="Gharbi K."/>
            <person name="Hall N."/>
            <person name="Watson M."/>
            <person name="Adriaenssens E.M."/>
            <person name="Foster-Nyarko E."/>
            <person name="Jarju S."/>
            <person name="Secka A."/>
            <person name="Antonio M."/>
            <person name="Oren A."/>
            <person name="Chaudhuri R.R."/>
            <person name="La Ragione R."/>
            <person name="Hildebrand F."/>
            <person name="Pallen M.J."/>
        </authorList>
    </citation>
    <scope>NUCLEOTIDE SEQUENCE</scope>
    <source>
        <strain evidence="13">10406</strain>
    </source>
</reference>
<dbReference type="GO" id="GO:0005737">
    <property type="term" value="C:cytoplasm"/>
    <property type="evidence" value="ECO:0007669"/>
    <property type="project" value="UniProtKB-SubCell"/>
</dbReference>
<dbReference type="Gene3D" id="3.40.50.300">
    <property type="entry name" value="P-loop containing nucleotide triphosphate hydrolases"/>
    <property type="match status" value="1"/>
</dbReference>
<keyword evidence="4 11" id="KW-0028">Amino-acid biosynthesis</keyword>
<dbReference type="GO" id="GO:0019632">
    <property type="term" value="P:shikimate metabolic process"/>
    <property type="evidence" value="ECO:0007669"/>
    <property type="project" value="TreeGrafter"/>
</dbReference>
<dbReference type="AlphaFoldDB" id="A0A9D1NAR2"/>
<gene>
    <name evidence="11" type="primary">aroK</name>
    <name evidence="13" type="ORF">IAC73_04525</name>
</gene>
<dbReference type="Gene3D" id="3.40.50.10860">
    <property type="entry name" value="Leucine Dehydrogenase, chain A, domain 1"/>
    <property type="match status" value="1"/>
</dbReference>
<feature type="binding site" evidence="11">
    <location>
        <begin position="266"/>
        <end position="271"/>
    </location>
    <ligand>
        <name>ATP</name>
        <dbReference type="ChEBI" id="CHEBI:30616"/>
    </ligand>
</feature>
<evidence type="ECO:0000256" key="4">
    <source>
        <dbReference type="ARBA" id="ARBA00022605"/>
    </source>
</evidence>
<feature type="domain" description="Shikimate dehydrogenase substrate binding N-terminal" evidence="12">
    <location>
        <begin position="5"/>
        <end position="79"/>
    </location>
</feature>
<dbReference type="PROSITE" id="PS01128">
    <property type="entry name" value="SHIKIMATE_KINASE"/>
    <property type="match status" value="1"/>
</dbReference>
<keyword evidence="7 11" id="KW-0418">Kinase</keyword>
<keyword evidence="9 11" id="KW-0057">Aromatic amino acid biosynthesis</keyword>
<dbReference type="EMBL" id="DVOE01000068">
    <property type="protein sequence ID" value="HIU99085.1"/>
    <property type="molecule type" value="Genomic_DNA"/>
</dbReference>
<feature type="binding site" evidence="11">
    <location>
        <position position="382"/>
    </location>
    <ligand>
        <name>substrate</name>
    </ligand>
</feature>
<evidence type="ECO:0000256" key="2">
    <source>
        <dbReference type="ARBA" id="ARBA00004871"/>
    </source>
</evidence>
<comment type="similarity">
    <text evidence="11">Belongs to the shikimate kinase family.</text>
</comment>
<dbReference type="CDD" id="cd01065">
    <property type="entry name" value="NAD_bind_Shikimate_DH"/>
    <property type="match status" value="1"/>
</dbReference>
<feature type="binding site" evidence="11">
    <location>
        <position position="334"/>
    </location>
    <ligand>
        <name>substrate</name>
    </ligand>
</feature>
<feature type="binding site" evidence="11">
    <location>
        <position position="288"/>
    </location>
    <ligand>
        <name>substrate</name>
    </ligand>
</feature>
<evidence type="ECO:0000256" key="6">
    <source>
        <dbReference type="ARBA" id="ARBA00022741"/>
    </source>
</evidence>
<evidence type="ECO:0000313" key="14">
    <source>
        <dbReference type="Proteomes" id="UP000886857"/>
    </source>
</evidence>
<evidence type="ECO:0000256" key="7">
    <source>
        <dbReference type="ARBA" id="ARBA00022777"/>
    </source>
</evidence>
<dbReference type="Gene3D" id="3.40.50.720">
    <property type="entry name" value="NAD(P)-binding Rossmann-like Domain"/>
    <property type="match status" value="1"/>
</dbReference>
<comment type="cofactor">
    <cofactor evidence="11">
        <name>Mg(2+)</name>
        <dbReference type="ChEBI" id="CHEBI:18420"/>
    </cofactor>
    <text evidence="11">Binds 1 Mg(2+) ion per subunit.</text>
</comment>
<sequence>MRYGLIGSPLGHSHSPFLHERMGGEGYALLELPESALAGFFAAKEFDGVNVTIPYKRAVIPLLDEVDDTARECGAVNTVINRGGRLVGYNTDLYGMRFALDAAGISLAGKRVVVLGSGGTSHTARALAAREGAASVRVVSRSGEYGYSDLSPLANAEILLNTTPVGMFPHMDAEPLSLSAFPALEGFFDAVYNPLRTRLALAADERGIKRADGLLMLAAQAKASRELFTGREIPERSDRQAAAVITDAYRALFLSLTNIVLIGMPGSGKTTVGGELAALLGRDLVDTDEFVERNAGRSIPDIFAVSGETAFRDLEQKAVFNAGSMQGKVIATGGGAVLRLENRLSLAANGFVVYLRRDTDCLAREGRPLSLSGDLAAMLAARDPVYSAFADLITVNSGDPKTVATKIAEAFHEDPRHKRS</sequence>
<dbReference type="EC" id="2.7.1.71" evidence="3 11"/>
<comment type="pathway">
    <text evidence="1 11">Metabolic intermediate biosynthesis; chorismate biosynthesis; chorismate from D-erythrose 4-phosphate and phosphoenolpyruvate: step 5/7.</text>
</comment>
<dbReference type="InterPro" id="IPR031322">
    <property type="entry name" value="Shikimate/glucono_kinase"/>
</dbReference>
<dbReference type="Proteomes" id="UP000886857">
    <property type="component" value="Unassembled WGS sequence"/>
</dbReference>
<dbReference type="InterPro" id="IPR000623">
    <property type="entry name" value="Shikimate_kinase/TSH1"/>
</dbReference>
<keyword evidence="8 11" id="KW-0067">ATP-binding</keyword>
<evidence type="ECO:0000313" key="13">
    <source>
        <dbReference type="EMBL" id="HIU99085.1"/>
    </source>
</evidence>
<name>A0A9D1NAR2_9FIRM</name>
<accession>A0A9D1NAR2</accession>
<dbReference type="PANTHER" id="PTHR21089">
    <property type="entry name" value="SHIKIMATE DEHYDROGENASE"/>
    <property type="match status" value="1"/>
</dbReference>
<keyword evidence="11" id="KW-0460">Magnesium</keyword>
<dbReference type="InterPro" id="IPR046346">
    <property type="entry name" value="Aminoacid_DH-like_N_sf"/>
</dbReference>
<dbReference type="SUPFAM" id="SSF53223">
    <property type="entry name" value="Aminoacid dehydrogenase-like, N-terminal domain"/>
    <property type="match status" value="1"/>
</dbReference>
<evidence type="ECO:0000256" key="11">
    <source>
        <dbReference type="HAMAP-Rule" id="MF_00109"/>
    </source>
</evidence>
<dbReference type="InterPro" id="IPR022893">
    <property type="entry name" value="Shikimate_DH_fam"/>
</dbReference>